<accession>A0AAX3WH76</accession>
<dbReference type="AlphaFoldDB" id="A0AAX3WH76"/>
<organism evidence="1 2">
    <name type="scientific">Methylorubrum extorquens</name>
    <name type="common">Methylobacterium dichloromethanicum</name>
    <name type="synonym">Methylobacterium extorquens</name>
    <dbReference type="NCBI Taxonomy" id="408"/>
    <lineage>
        <taxon>Bacteria</taxon>
        <taxon>Pseudomonadati</taxon>
        <taxon>Pseudomonadota</taxon>
        <taxon>Alphaproteobacteria</taxon>
        <taxon>Hyphomicrobiales</taxon>
        <taxon>Methylobacteriaceae</taxon>
        <taxon>Methylorubrum</taxon>
    </lineage>
</organism>
<reference evidence="1" key="1">
    <citation type="journal article" date="2022" name="Biotechnol. Bioprocess Eng.">
        <title>Pan-genome Analysis Reveals Comparative Genomic Features of Central Metabolic Pathways in Methylorubrum extorquens.</title>
        <authorList>
            <person name="Lee G.M."/>
            <person name="Scott-Nevros Z.K."/>
            <person name="Lee S.-M."/>
            <person name="Kim D."/>
        </authorList>
    </citation>
    <scope>NUCLEOTIDE SEQUENCE</scope>
    <source>
        <strain evidence="1">ATCC 55366</strain>
    </source>
</reference>
<sequence>MSTDSLPRCNQLTSMTDSMRLRELADALGVPVAAFEVSKEFQPLAVDTDSNFWLLMLDMQGKPVICRIGQDSKQNLMEERVSDFLQRDDESSARDALAALVDQLLVAHFTD</sequence>
<dbReference type="EMBL" id="CP073633">
    <property type="protein sequence ID" value="WHQ70084.1"/>
    <property type="molecule type" value="Genomic_DNA"/>
</dbReference>
<gene>
    <name evidence="1" type="ORF">KEC54_27890</name>
</gene>
<proteinExistence type="predicted"/>
<protein>
    <submittedName>
        <fullName evidence="1">Uncharacterized protein</fullName>
    </submittedName>
</protein>
<name>A0AAX3WH76_METEX</name>
<evidence type="ECO:0000313" key="2">
    <source>
        <dbReference type="Proteomes" id="UP001223720"/>
    </source>
</evidence>
<dbReference type="RefSeq" id="WP_283535646.1">
    <property type="nucleotide sequence ID" value="NZ_CP073633.1"/>
</dbReference>
<dbReference type="Proteomes" id="UP001223720">
    <property type="component" value="Chromosome"/>
</dbReference>
<evidence type="ECO:0000313" key="1">
    <source>
        <dbReference type="EMBL" id="WHQ70084.1"/>
    </source>
</evidence>